<evidence type="ECO:0000259" key="4">
    <source>
        <dbReference type="Pfam" id="PF06441"/>
    </source>
</evidence>
<organism evidence="5 6">
    <name type="scientific">Mucilaginibacter gynuensis</name>
    <dbReference type="NCBI Taxonomy" id="1302236"/>
    <lineage>
        <taxon>Bacteria</taxon>
        <taxon>Pseudomonadati</taxon>
        <taxon>Bacteroidota</taxon>
        <taxon>Sphingobacteriia</taxon>
        <taxon>Sphingobacteriales</taxon>
        <taxon>Sphingobacteriaceae</taxon>
        <taxon>Mucilaginibacter</taxon>
    </lineage>
</organism>
<name>A0ABP8GGR7_9SPHI</name>
<dbReference type="PANTHER" id="PTHR21661:SF35">
    <property type="entry name" value="EPOXIDE HYDROLASE"/>
    <property type="match status" value="1"/>
</dbReference>
<dbReference type="SUPFAM" id="SSF53474">
    <property type="entry name" value="alpha/beta-Hydrolases"/>
    <property type="match status" value="1"/>
</dbReference>
<evidence type="ECO:0000313" key="6">
    <source>
        <dbReference type="Proteomes" id="UP001500582"/>
    </source>
</evidence>
<evidence type="ECO:0000256" key="1">
    <source>
        <dbReference type="ARBA" id="ARBA00010088"/>
    </source>
</evidence>
<gene>
    <name evidence="5" type="ORF">GCM10023149_24840</name>
</gene>
<dbReference type="GO" id="GO:0016787">
    <property type="term" value="F:hydrolase activity"/>
    <property type="evidence" value="ECO:0007669"/>
    <property type="project" value="UniProtKB-KW"/>
</dbReference>
<dbReference type="PRINTS" id="PR00412">
    <property type="entry name" value="EPOXHYDRLASE"/>
</dbReference>
<keyword evidence="2" id="KW-0058">Aromatic hydrocarbons catabolism</keyword>
<dbReference type="InterPro" id="IPR000639">
    <property type="entry name" value="Epox_hydrolase-like"/>
</dbReference>
<evidence type="ECO:0000256" key="2">
    <source>
        <dbReference type="ARBA" id="ARBA00022797"/>
    </source>
</evidence>
<feature type="domain" description="Epoxide hydrolase N-terminal" evidence="4">
    <location>
        <begin position="6"/>
        <end position="108"/>
    </location>
</feature>
<accession>A0ABP8GGR7</accession>
<keyword evidence="3 5" id="KW-0378">Hydrolase</keyword>
<dbReference type="InterPro" id="IPR016292">
    <property type="entry name" value="Epoxide_hydrolase"/>
</dbReference>
<sequence length="405" mass="45921">MKTQLEPYRIHVPDDVLTDLKERLKRTRWAQDLNNEDQYYGLSTAFLKEYGDHWLNNYDWRAAEEQLNAVNQYKVEIDGQPIHFIYEKGKGPNPTPIILSHGWPWSYWMWSKLIGPLTDPAAHGGDPANSFDVIIPSLPGFGFSTPVTNGELNFWKIADLWHKLMTEVLGYKKFAAAGSDYGMLVTAQLGHKYAADLIGIHLGHEMPLTIFQSERPWDLTEGNLVPAGLPDDVRKEILHFQQTFASHVAVHMLDAQTLTHALNDSPIGMLAWILQRWKKWSDKNAPFTDSYTKDDVITFAMIYWVNQAIGSSIRNYANASRYPWKPSHDRMPTVEAPAGFSLLTGEVYPPFATVENRVGMLTGGPLANQFNIVYAKAFAKGGHFGPWENPDAFIEGIRETFKLLK</sequence>
<dbReference type="Proteomes" id="UP001500582">
    <property type="component" value="Unassembled WGS sequence"/>
</dbReference>
<dbReference type="InterPro" id="IPR010497">
    <property type="entry name" value="Epoxide_hydro_N"/>
</dbReference>
<dbReference type="EMBL" id="BAABFT010000005">
    <property type="protein sequence ID" value="GAA4323712.1"/>
    <property type="molecule type" value="Genomic_DNA"/>
</dbReference>
<dbReference type="Gene3D" id="3.40.50.1820">
    <property type="entry name" value="alpha/beta hydrolase"/>
    <property type="match status" value="1"/>
</dbReference>
<comment type="caution">
    <text evidence="5">The sequence shown here is derived from an EMBL/GenBank/DDBJ whole genome shotgun (WGS) entry which is preliminary data.</text>
</comment>
<dbReference type="PIRSF" id="PIRSF001112">
    <property type="entry name" value="Epoxide_hydrolase"/>
    <property type="match status" value="1"/>
</dbReference>
<evidence type="ECO:0000313" key="5">
    <source>
        <dbReference type="EMBL" id="GAA4323712.1"/>
    </source>
</evidence>
<proteinExistence type="inferred from homology"/>
<protein>
    <submittedName>
        <fullName evidence="5">Epoxide hydrolase</fullName>
    </submittedName>
</protein>
<keyword evidence="6" id="KW-1185">Reference proteome</keyword>
<comment type="similarity">
    <text evidence="1">Belongs to the peptidase S33 family.</text>
</comment>
<dbReference type="Pfam" id="PF06441">
    <property type="entry name" value="EHN"/>
    <property type="match status" value="1"/>
</dbReference>
<dbReference type="RefSeq" id="WP_345211403.1">
    <property type="nucleotide sequence ID" value="NZ_BAABFT010000005.1"/>
</dbReference>
<reference evidence="6" key="1">
    <citation type="journal article" date="2019" name="Int. J. Syst. Evol. Microbiol.">
        <title>The Global Catalogue of Microorganisms (GCM) 10K type strain sequencing project: providing services to taxonomists for standard genome sequencing and annotation.</title>
        <authorList>
            <consortium name="The Broad Institute Genomics Platform"/>
            <consortium name="The Broad Institute Genome Sequencing Center for Infectious Disease"/>
            <person name="Wu L."/>
            <person name="Ma J."/>
        </authorList>
    </citation>
    <scope>NUCLEOTIDE SEQUENCE [LARGE SCALE GENOMIC DNA]</scope>
    <source>
        <strain evidence="6">JCM 17705</strain>
    </source>
</reference>
<dbReference type="PANTHER" id="PTHR21661">
    <property type="entry name" value="EPOXIDE HYDROLASE 1-RELATED"/>
    <property type="match status" value="1"/>
</dbReference>
<evidence type="ECO:0000256" key="3">
    <source>
        <dbReference type="ARBA" id="ARBA00022801"/>
    </source>
</evidence>
<dbReference type="InterPro" id="IPR029058">
    <property type="entry name" value="AB_hydrolase_fold"/>
</dbReference>